<comment type="caution">
    <text evidence="1">The sequence shown here is derived from an EMBL/GenBank/DDBJ whole genome shotgun (WGS) entry which is preliminary data.</text>
</comment>
<gene>
    <name evidence="1" type="ORF">HU200_003183</name>
</gene>
<dbReference type="AlphaFoldDB" id="A0A835FWK9"/>
<organism evidence="1 2">
    <name type="scientific">Digitaria exilis</name>
    <dbReference type="NCBI Taxonomy" id="1010633"/>
    <lineage>
        <taxon>Eukaryota</taxon>
        <taxon>Viridiplantae</taxon>
        <taxon>Streptophyta</taxon>
        <taxon>Embryophyta</taxon>
        <taxon>Tracheophyta</taxon>
        <taxon>Spermatophyta</taxon>
        <taxon>Magnoliopsida</taxon>
        <taxon>Liliopsida</taxon>
        <taxon>Poales</taxon>
        <taxon>Poaceae</taxon>
        <taxon>PACMAD clade</taxon>
        <taxon>Panicoideae</taxon>
        <taxon>Panicodae</taxon>
        <taxon>Paniceae</taxon>
        <taxon>Anthephorinae</taxon>
        <taxon>Digitaria</taxon>
    </lineage>
</organism>
<dbReference type="EMBL" id="JACEFO010000191">
    <property type="protein sequence ID" value="KAF8776478.1"/>
    <property type="molecule type" value="Genomic_DNA"/>
</dbReference>
<evidence type="ECO:0000313" key="1">
    <source>
        <dbReference type="EMBL" id="KAF8776478.1"/>
    </source>
</evidence>
<name>A0A835FWK9_9POAL</name>
<dbReference type="Proteomes" id="UP000636709">
    <property type="component" value="Unassembled WGS sequence"/>
</dbReference>
<accession>A0A835FWK9</accession>
<protein>
    <submittedName>
        <fullName evidence="1">Uncharacterized protein</fullName>
    </submittedName>
</protein>
<sequence>MIIVVPYVHLRLKRRQITCFSLATLVSGAGGL</sequence>
<reference evidence="1" key="1">
    <citation type="submission" date="2020-07" db="EMBL/GenBank/DDBJ databases">
        <title>Genome sequence and genetic diversity analysis of an under-domesticated orphan crop, white fonio (Digitaria exilis).</title>
        <authorList>
            <person name="Bennetzen J.L."/>
            <person name="Chen S."/>
            <person name="Ma X."/>
            <person name="Wang X."/>
            <person name="Yssel A.E.J."/>
            <person name="Chaluvadi S.R."/>
            <person name="Johnson M."/>
            <person name="Gangashetty P."/>
            <person name="Hamidou F."/>
            <person name="Sanogo M.D."/>
            <person name="Zwaenepoel A."/>
            <person name="Wallace J."/>
            <person name="Van De Peer Y."/>
            <person name="Van Deynze A."/>
        </authorList>
    </citation>
    <scope>NUCLEOTIDE SEQUENCE</scope>
    <source>
        <tissue evidence="1">Leaves</tissue>
    </source>
</reference>
<keyword evidence="2" id="KW-1185">Reference proteome</keyword>
<evidence type="ECO:0000313" key="2">
    <source>
        <dbReference type="Proteomes" id="UP000636709"/>
    </source>
</evidence>
<proteinExistence type="predicted"/>